<protein>
    <recommendedName>
        <fullName evidence="16">ABC transporter</fullName>
    </recommendedName>
</protein>
<feature type="domain" description="ABC transmembrane type-1" evidence="13">
    <location>
        <begin position="275"/>
        <end position="553"/>
    </location>
</feature>
<evidence type="ECO:0000256" key="3">
    <source>
        <dbReference type="ARBA" id="ARBA00022448"/>
    </source>
</evidence>
<keyword evidence="15" id="KW-1185">Reference proteome</keyword>
<dbReference type="InterPro" id="IPR044726">
    <property type="entry name" value="ABCC_6TM_D2"/>
</dbReference>
<keyword evidence="4" id="KW-1003">Cell membrane</keyword>
<dbReference type="FunFam" id="1.20.1560.10:FF:000055">
    <property type="entry name" value="ABC multidrug transporter (Eurofung)"/>
    <property type="match status" value="1"/>
</dbReference>
<keyword evidence="3" id="KW-0813">Transport</keyword>
<evidence type="ECO:0000259" key="13">
    <source>
        <dbReference type="PROSITE" id="PS50929"/>
    </source>
</evidence>
<dbReference type="InterPro" id="IPR050173">
    <property type="entry name" value="ABC_transporter_C-like"/>
</dbReference>
<keyword evidence="7" id="KW-0067">ATP-binding</keyword>
<dbReference type="InterPro" id="IPR003439">
    <property type="entry name" value="ABC_transporter-like_ATP-bd"/>
</dbReference>
<evidence type="ECO:0008006" key="16">
    <source>
        <dbReference type="Google" id="ProtNLM"/>
    </source>
</evidence>
<keyword evidence="9 11" id="KW-0472">Membrane</keyword>
<dbReference type="CDD" id="cd18580">
    <property type="entry name" value="ABC_6TM_ABCC_D2"/>
    <property type="match status" value="1"/>
</dbReference>
<evidence type="ECO:0000256" key="10">
    <source>
        <dbReference type="ARBA" id="ARBA00023180"/>
    </source>
</evidence>
<dbReference type="SMART" id="SM00382">
    <property type="entry name" value="AAA"/>
    <property type="match status" value="2"/>
</dbReference>
<comment type="similarity">
    <text evidence="2">Belongs to the ABC transporter superfamily. ABCC family. Conjugate transporter (TC 3.A.1.208) subfamily.</text>
</comment>
<keyword evidence="10" id="KW-0325">Glycoprotein</keyword>
<feature type="transmembrane region" description="Helical" evidence="11">
    <location>
        <begin position="1035"/>
        <end position="1055"/>
    </location>
</feature>
<dbReference type="InterPro" id="IPR003593">
    <property type="entry name" value="AAA+_ATPase"/>
</dbReference>
<dbReference type="PROSITE" id="PS00211">
    <property type="entry name" value="ABC_TRANSPORTER_1"/>
    <property type="match status" value="1"/>
</dbReference>
<dbReference type="Pfam" id="PF00005">
    <property type="entry name" value="ABC_tran"/>
    <property type="match status" value="2"/>
</dbReference>
<feature type="transmembrane region" description="Helical" evidence="11">
    <location>
        <begin position="132"/>
        <end position="154"/>
    </location>
</feature>
<evidence type="ECO:0000256" key="8">
    <source>
        <dbReference type="ARBA" id="ARBA00022989"/>
    </source>
</evidence>
<reference evidence="14 15" key="1">
    <citation type="submission" date="2015-08" db="EMBL/GenBank/DDBJ databases">
        <title>Genome sequencing of Penicillium nordicum.</title>
        <authorList>
            <person name="Nguyen H.D."/>
            <person name="Seifert K.A."/>
        </authorList>
    </citation>
    <scope>NUCLEOTIDE SEQUENCE [LARGE SCALE GENOMIC DNA]</scope>
    <source>
        <strain evidence="14 15">DAOMC 185683</strain>
    </source>
</reference>
<dbReference type="GO" id="GO:0016887">
    <property type="term" value="F:ATP hydrolysis activity"/>
    <property type="evidence" value="ECO:0007669"/>
    <property type="project" value="InterPro"/>
</dbReference>
<dbReference type="Gene3D" id="1.20.1560.10">
    <property type="entry name" value="ABC transporter type 1, transmembrane domain"/>
    <property type="match status" value="2"/>
</dbReference>
<evidence type="ECO:0000256" key="4">
    <source>
        <dbReference type="ARBA" id="ARBA00022475"/>
    </source>
</evidence>
<keyword evidence="8 11" id="KW-1133">Transmembrane helix</keyword>
<evidence type="ECO:0000256" key="2">
    <source>
        <dbReference type="ARBA" id="ARBA00009726"/>
    </source>
</evidence>
<dbReference type="InterPro" id="IPR056227">
    <property type="entry name" value="TMD0_ABC"/>
</dbReference>
<evidence type="ECO:0000256" key="7">
    <source>
        <dbReference type="ARBA" id="ARBA00022840"/>
    </source>
</evidence>
<dbReference type="CDD" id="cd18579">
    <property type="entry name" value="ABC_6TM_ABCC_D1"/>
    <property type="match status" value="1"/>
</dbReference>
<dbReference type="OrthoDB" id="6500128at2759"/>
<feature type="transmembrane region" description="Helical" evidence="11">
    <location>
        <begin position="69"/>
        <end position="90"/>
    </location>
</feature>
<feature type="transmembrane region" description="Helical" evidence="11">
    <location>
        <begin position="382"/>
        <end position="398"/>
    </location>
</feature>
<feature type="transmembrane region" description="Helical" evidence="11">
    <location>
        <begin position="29"/>
        <end position="49"/>
    </location>
</feature>
<dbReference type="Gene3D" id="3.40.50.300">
    <property type="entry name" value="P-loop containing nucleotide triphosphate hydrolases"/>
    <property type="match status" value="2"/>
</dbReference>
<feature type="domain" description="ABC transporter" evidence="12">
    <location>
        <begin position="1210"/>
        <end position="1444"/>
    </location>
</feature>
<keyword evidence="5 11" id="KW-0812">Transmembrane</keyword>
<dbReference type="GO" id="GO:0140359">
    <property type="term" value="F:ABC-type transporter activity"/>
    <property type="evidence" value="ECO:0007669"/>
    <property type="project" value="InterPro"/>
</dbReference>
<feature type="transmembrane region" description="Helical" evidence="11">
    <location>
        <begin position="160"/>
        <end position="180"/>
    </location>
</feature>
<dbReference type="InterPro" id="IPR036640">
    <property type="entry name" value="ABC1_TM_sf"/>
</dbReference>
<dbReference type="GO" id="GO:0005886">
    <property type="term" value="C:plasma membrane"/>
    <property type="evidence" value="ECO:0007669"/>
    <property type="project" value="UniProtKB-SubCell"/>
</dbReference>
<feature type="domain" description="ABC transmembrane type-1" evidence="13">
    <location>
        <begin position="897"/>
        <end position="1176"/>
    </location>
</feature>
<feature type="transmembrane region" description="Helical" evidence="11">
    <location>
        <begin position="525"/>
        <end position="545"/>
    </location>
</feature>
<dbReference type="FunFam" id="3.40.50.300:FF:002145">
    <property type="entry name" value="ABC transporter (MsbA subfamily)"/>
    <property type="match status" value="1"/>
</dbReference>
<feature type="transmembrane region" description="Helical" evidence="11">
    <location>
        <begin position="267"/>
        <end position="287"/>
    </location>
</feature>
<evidence type="ECO:0000256" key="9">
    <source>
        <dbReference type="ARBA" id="ARBA00023136"/>
    </source>
</evidence>
<dbReference type="InterPro" id="IPR017871">
    <property type="entry name" value="ABC_transporter-like_CS"/>
</dbReference>
<dbReference type="FunFam" id="1.20.1560.10:FF:000066">
    <property type="entry name" value="ABC multidrug transporter (Eurofung)"/>
    <property type="match status" value="1"/>
</dbReference>
<evidence type="ECO:0000259" key="12">
    <source>
        <dbReference type="PROSITE" id="PS50893"/>
    </source>
</evidence>
<dbReference type="SUPFAM" id="SSF90123">
    <property type="entry name" value="ABC transporter transmembrane region"/>
    <property type="match status" value="2"/>
</dbReference>
<dbReference type="InterPro" id="IPR044746">
    <property type="entry name" value="ABCC_6TM_D1"/>
</dbReference>
<dbReference type="Proteomes" id="UP000037696">
    <property type="component" value="Unassembled WGS sequence"/>
</dbReference>
<feature type="transmembrane region" description="Helical" evidence="11">
    <location>
        <begin position="893"/>
        <end position="916"/>
    </location>
</feature>
<evidence type="ECO:0000256" key="5">
    <source>
        <dbReference type="ARBA" id="ARBA00022692"/>
    </source>
</evidence>
<feature type="transmembrane region" description="Helical" evidence="11">
    <location>
        <begin position="102"/>
        <end position="120"/>
    </location>
</feature>
<feature type="transmembrane region" description="Helical" evidence="11">
    <location>
        <begin position="307"/>
        <end position="329"/>
    </location>
</feature>
<dbReference type="PROSITE" id="PS50893">
    <property type="entry name" value="ABC_TRANSPORTER_2"/>
    <property type="match status" value="2"/>
</dbReference>
<dbReference type="GO" id="GO:0005524">
    <property type="term" value="F:ATP binding"/>
    <property type="evidence" value="ECO:0007669"/>
    <property type="project" value="UniProtKB-KW"/>
</dbReference>
<dbReference type="STRING" id="229535.A0A0M9WA11"/>
<accession>A0A0M9WA11</accession>
<dbReference type="PANTHER" id="PTHR24223">
    <property type="entry name" value="ATP-BINDING CASSETTE SUB-FAMILY C"/>
    <property type="match status" value="1"/>
</dbReference>
<evidence type="ECO:0000256" key="6">
    <source>
        <dbReference type="ARBA" id="ARBA00022741"/>
    </source>
</evidence>
<sequence length="1447" mass="160168">MGSDICPVNSDNQFKIAVDIDCRSFDFTLLFENVIFSILPAVAFLVWLIPRLEILRRSPVKSSSLRFAFYKSVLLFVLFVLQIIFTVYQVQTVPLHTKISTPAAAINIATTLAAIILSFLEDQRAIQPSDTLIVYYSALSILYIPLLRTLWLIPSIPVPQGLFTAIYIVVIMTTVLESALKMNFIQPVYRNVTAEEIHGFWGRNLFAWVLPLFRDAYRSIICLDDLPDVDSTLLGRNSEARLAQTWSSTHGKYRLIKATFRAYYRPLLFAIVPRILLAGFTFCQPFLLSATIEWMSSPTTAKGQQYGHALVGAYALVYTGIAVSTAIYYRQASRLAAVVRSGLIAMIHEQTLALQSTTNSKNADAVALMGTDTTRIISSMRSLHEIWASLICVVVAIWLLENQVYVACVVPAVIAVGCIIATTPVSARCGEAQKKWVGHIQERLAVTTTMLEDMKAVKMMGLEVVLSDIITRCRKVELGASKRFRKLIVGVVMLSSVSVDLSPYGVFLVYTIIAVAKHDAQILTTQAFTTLSLISILTTPLMSFIQSLPTVTQSIGCFDRIQNYCLRERSSEFLPTHTTSEFLIDGSVELSSVATKGPRRSVSCDQFVSFQNTFISWTGESSPVIHDLTLSIPTGKIVMVVGSVGCGKSALLRTIMGQTQIDSGTVHRSPGKIAYCPQNPWIINSSIQDNITGWTPLDRKWYELTISTCGLADDISKFPQGSMHIAGSSGVALSGGQKQRVALARAVYSRLPSIVLDDTFSGLDAQNTRIIGERLFGHDGIFRRAGTTVILATHTRSLLPYADEVILLENGRKVIQCPYRGLIDQLPEYTQSSLNDKDNAVVIEPNGTLDPRPLLDHESTERTEFQSTDLKKNLARRDGSWSVYSYYARKAGLLHVILFAALLLAYGFTTQFTSIWLKWWSDANEVHPNSDIGKYLGVYTVISLLAILSLGAGCWMLIVEIVGNTSLALHSDLLHSVLRAPFSFFQKTDIGSIMNRFSQDMELIDFVLPINALNFVEALSLCVVSLVLLCVVGKYITIALPFVLIAISVLQHGYLRTSRQVRLLDIEAKALLFSHFQETVNGLPVIQSLGWQPQIHQQCLAKLDVTQKPFYMLFCIRQGLKLALDFLVMLLAVILVAVVTALKDRFSAGEIGVALNLIISISQNLNTAIEAWTEMEISLGAVARVQEFMKETPAESSAGIEEGWLTRADIRFDNVSTGYRSDDACDRPVLLNLSFHIPCGQNIAVCGPSGSGKTSLIMTILRMLEISQGRITIDNVDISTIHPAALRAQITVIPQDPFFLPGTLRYSFNPTGTLSEERIVAAIEKVGLWDSICRKGGLDATFNALDWSYGEQQLLALARALTTPSPLLILDEATSGVDWETESRILEIIEQECVGQTVIAVVHRLRHIERFDKVALLQDGELVEFDAPRVLLGRESEFRKLHTASHR</sequence>
<keyword evidence="6" id="KW-0547">Nucleotide-binding</keyword>
<organism evidence="14 15">
    <name type="scientific">Penicillium nordicum</name>
    <dbReference type="NCBI Taxonomy" id="229535"/>
    <lineage>
        <taxon>Eukaryota</taxon>
        <taxon>Fungi</taxon>
        <taxon>Dikarya</taxon>
        <taxon>Ascomycota</taxon>
        <taxon>Pezizomycotina</taxon>
        <taxon>Eurotiomycetes</taxon>
        <taxon>Eurotiomycetidae</taxon>
        <taxon>Eurotiales</taxon>
        <taxon>Aspergillaceae</taxon>
        <taxon>Penicillium</taxon>
    </lineage>
</organism>
<feature type="domain" description="ABC transporter" evidence="12">
    <location>
        <begin position="608"/>
        <end position="835"/>
    </location>
</feature>
<feature type="transmembrane region" description="Helical" evidence="11">
    <location>
        <begin position="936"/>
        <end position="958"/>
    </location>
</feature>
<comment type="subcellular location">
    <subcellularLocation>
        <location evidence="1">Cell membrane</location>
        <topology evidence="1">Multi-pass membrane protein</topology>
    </subcellularLocation>
</comment>
<feature type="transmembrane region" description="Helical" evidence="11">
    <location>
        <begin position="1003"/>
        <end position="1029"/>
    </location>
</feature>
<name>A0A0M9WA11_9EURO</name>
<feature type="transmembrane region" description="Helical" evidence="11">
    <location>
        <begin position="1122"/>
        <end position="1142"/>
    </location>
</feature>
<dbReference type="InterPro" id="IPR011527">
    <property type="entry name" value="ABC1_TM_dom"/>
</dbReference>
<dbReference type="Pfam" id="PF24357">
    <property type="entry name" value="TMD0_ABC"/>
    <property type="match status" value="1"/>
</dbReference>
<dbReference type="SUPFAM" id="SSF52540">
    <property type="entry name" value="P-loop containing nucleoside triphosphate hydrolases"/>
    <property type="match status" value="2"/>
</dbReference>
<gene>
    <name evidence="14" type="ORF">ACN38_g12237</name>
</gene>
<evidence type="ECO:0000256" key="1">
    <source>
        <dbReference type="ARBA" id="ARBA00004651"/>
    </source>
</evidence>
<dbReference type="PANTHER" id="PTHR24223:SF404">
    <property type="entry name" value="ABC MULTIDRUG TRANSPORTER (EUROFUNG)-RELATED"/>
    <property type="match status" value="1"/>
</dbReference>
<dbReference type="Pfam" id="PF00664">
    <property type="entry name" value="ABC_membrane"/>
    <property type="match status" value="2"/>
</dbReference>
<feature type="transmembrane region" description="Helical" evidence="11">
    <location>
        <begin position="404"/>
        <end position="425"/>
    </location>
</feature>
<evidence type="ECO:0000256" key="11">
    <source>
        <dbReference type="SAM" id="Phobius"/>
    </source>
</evidence>
<comment type="caution">
    <text evidence="14">The sequence shown here is derived from an EMBL/GenBank/DDBJ whole genome shotgun (WGS) entry which is preliminary data.</text>
</comment>
<dbReference type="InterPro" id="IPR027417">
    <property type="entry name" value="P-loop_NTPase"/>
</dbReference>
<dbReference type="PROSITE" id="PS50929">
    <property type="entry name" value="ABC_TM1F"/>
    <property type="match status" value="2"/>
</dbReference>
<proteinExistence type="inferred from homology"/>
<evidence type="ECO:0000313" key="14">
    <source>
        <dbReference type="EMBL" id="KOS36989.1"/>
    </source>
</evidence>
<feature type="transmembrane region" description="Helical" evidence="11">
    <location>
        <begin position="487"/>
        <end position="513"/>
    </location>
</feature>
<dbReference type="EMBL" id="LHQQ01000366">
    <property type="protein sequence ID" value="KOS36989.1"/>
    <property type="molecule type" value="Genomic_DNA"/>
</dbReference>
<evidence type="ECO:0000313" key="15">
    <source>
        <dbReference type="Proteomes" id="UP000037696"/>
    </source>
</evidence>